<dbReference type="Pfam" id="PF03592">
    <property type="entry name" value="Terminase_2"/>
    <property type="match status" value="1"/>
</dbReference>
<gene>
    <name evidence="3" type="ORF">NX722_28445</name>
</gene>
<dbReference type="EMBL" id="JAPFCC010000002">
    <property type="protein sequence ID" value="MCW7556497.1"/>
    <property type="molecule type" value="Genomic_DNA"/>
</dbReference>
<evidence type="ECO:0000256" key="1">
    <source>
        <dbReference type="ARBA" id="ARBA00022612"/>
    </source>
</evidence>
<dbReference type="RefSeq" id="WP_262568765.1">
    <property type="nucleotide sequence ID" value="NZ_CP103299.1"/>
</dbReference>
<dbReference type="InterPro" id="IPR005335">
    <property type="entry name" value="Terminase_ssu"/>
</dbReference>
<dbReference type="PANTHER" id="PTHR41328:SF2">
    <property type="entry name" value="TERMINASE SMALL SUBUNIT"/>
    <property type="match status" value="1"/>
</dbReference>
<accession>A0ABT3N4D8</accession>
<proteinExistence type="predicted"/>
<keyword evidence="2" id="KW-0231">Viral genome packaging</keyword>
<dbReference type="Gene3D" id="1.10.10.1400">
    <property type="entry name" value="Terminase, small subunit, N-terminal DNA-binding domain, HTH motif"/>
    <property type="match status" value="1"/>
</dbReference>
<organism evidence="3 4">
    <name type="scientific">Endozoicomonas gorgoniicola</name>
    <dbReference type="NCBI Taxonomy" id="1234144"/>
    <lineage>
        <taxon>Bacteria</taxon>
        <taxon>Pseudomonadati</taxon>
        <taxon>Pseudomonadota</taxon>
        <taxon>Gammaproteobacteria</taxon>
        <taxon>Oceanospirillales</taxon>
        <taxon>Endozoicomonadaceae</taxon>
        <taxon>Endozoicomonas</taxon>
    </lineage>
</organism>
<name>A0ABT3N4D8_9GAMM</name>
<evidence type="ECO:0000256" key="2">
    <source>
        <dbReference type="ARBA" id="ARBA00023219"/>
    </source>
</evidence>
<evidence type="ECO:0000313" key="3">
    <source>
        <dbReference type="EMBL" id="MCW7556497.1"/>
    </source>
</evidence>
<sequence length="155" mass="16789">MSLNDRQQRFVDEYLANGGNATQAAISAGYSAKTAEATASRLLRNVKVADSVARGQKKIKKDLGITAEWKRDQLKKIIEACSNTVEAQKGKGDDATMVKTMVDAKAAISAIAELNKMDGDLAAIKTENKNTNTHTFDDLSEQEIDERIAELTGKA</sequence>
<comment type="caution">
    <text evidence="3">The sequence shown here is derived from an EMBL/GenBank/DDBJ whole genome shotgun (WGS) entry which is preliminary data.</text>
</comment>
<dbReference type="InterPro" id="IPR038713">
    <property type="entry name" value="Terminase_Gp1_N_sf"/>
</dbReference>
<dbReference type="PANTHER" id="PTHR41328">
    <property type="entry name" value="TERMINASE SMALL SUBUNIT-RELATED"/>
    <property type="match status" value="1"/>
</dbReference>
<reference evidence="3 4" key="1">
    <citation type="submission" date="2022-10" db="EMBL/GenBank/DDBJ databases">
        <title>High-quality genome sequences of two octocoral-associated bacteria, Endozoicomonas euniceicola EF212 and Endozoicomonas gorgoniicola PS125.</title>
        <authorList>
            <person name="Chiou Y.-J."/>
            <person name="Chen Y.-H."/>
        </authorList>
    </citation>
    <scope>NUCLEOTIDE SEQUENCE [LARGE SCALE GENOMIC DNA]</scope>
    <source>
        <strain evidence="3 4">PS125</strain>
    </source>
</reference>
<keyword evidence="1" id="KW-1188">Viral release from host cell</keyword>
<keyword evidence="4" id="KW-1185">Reference proteome</keyword>
<evidence type="ECO:0000313" key="4">
    <source>
        <dbReference type="Proteomes" id="UP001209854"/>
    </source>
</evidence>
<protein>
    <submittedName>
        <fullName evidence="3">Terminase small subunit</fullName>
    </submittedName>
</protein>
<dbReference type="Proteomes" id="UP001209854">
    <property type="component" value="Unassembled WGS sequence"/>
</dbReference>
<dbReference type="InterPro" id="IPR052404">
    <property type="entry name" value="SPP1-like_terminase"/>
</dbReference>